<protein>
    <submittedName>
        <fullName evidence="1">DUF3348 domain-containing protein</fullName>
    </submittedName>
</protein>
<dbReference type="OrthoDB" id="5949373at2"/>
<proteinExistence type="predicted"/>
<evidence type="ECO:0000313" key="2">
    <source>
        <dbReference type="Proteomes" id="UP000321933"/>
    </source>
</evidence>
<dbReference type="EMBL" id="VRYZ01000005">
    <property type="protein sequence ID" value="TXS91098.1"/>
    <property type="molecule type" value="Genomic_DNA"/>
</dbReference>
<dbReference type="AlphaFoldDB" id="A0A5C8ZRI4"/>
<name>A0A5C8ZRI4_9GAMM</name>
<sequence length="232" mass="25186">MSRTPTSSSFSQTRLISLLSSLGGPRGDADSRQFGQRLGGLIDLSHSVILADTLASLERQPFEPVDEDPARAREDFLRVRAAMMGAVIRSLVPDGGASRIRWPEAVLDAGGGDALRRFYSAHQREMDARVRGLQERCRDALRGCSAALMQLATLDQALMDALAGHSRRLFGNIPDVLEKMQVAAREMLLQGGADAEGQLKTDVQALLLAEIDARLLPALGLIEALDEHLECE</sequence>
<gene>
    <name evidence="1" type="ORF">FVW59_12895</name>
</gene>
<reference evidence="1 2" key="1">
    <citation type="submission" date="2019-08" db="EMBL/GenBank/DDBJ databases">
        <title>Parahaliea maris sp. nov., isolated from the surface seawater.</title>
        <authorList>
            <person name="Liu Y."/>
        </authorList>
    </citation>
    <scope>NUCLEOTIDE SEQUENCE [LARGE SCALE GENOMIC DNA]</scope>
    <source>
        <strain evidence="1 2">S2-26</strain>
    </source>
</reference>
<dbReference type="Pfam" id="PF11828">
    <property type="entry name" value="DUF3348"/>
    <property type="match status" value="1"/>
</dbReference>
<dbReference type="RefSeq" id="WP_148064753.1">
    <property type="nucleotide sequence ID" value="NZ_VRYZ01000005.1"/>
</dbReference>
<evidence type="ECO:0000313" key="1">
    <source>
        <dbReference type="EMBL" id="TXS91098.1"/>
    </source>
</evidence>
<dbReference type="InterPro" id="IPR021783">
    <property type="entry name" value="DUF3348"/>
</dbReference>
<accession>A0A5C8ZRI4</accession>
<keyword evidence="2" id="KW-1185">Reference proteome</keyword>
<dbReference type="Proteomes" id="UP000321933">
    <property type="component" value="Unassembled WGS sequence"/>
</dbReference>
<comment type="caution">
    <text evidence="1">The sequence shown here is derived from an EMBL/GenBank/DDBJ whole genome shotgun (WGS) entry which is preliminary data.</text>
</comment>
<organism evidence="1 2">
    <name type="scientific">Parahaliea aestuarii</name>
    <dbReference type="NCBI Taxonomy" id="1852021"/>
    <lineage>
        <taxon>Bacteria</taxon>
        <taxon>Pseudomonadati</taxon>
        <taxon>Pseudomonadota</taxon>
        <taxon>Gammaproteobacteria</taxon>
        <taxon>Cellvibrionales</taxon>
        <taxon>Halieaceae</taxon>
        <taxon>Parahaliea</taxon>
    </lineage>
</organism>